<dbReference type="InterPro" id="IPR050384">
    <property type="entry name" value="Endophilin_SH3RF"/>
</dbReference>
<dbReference type="eggNOG" id="KOG4225">
    <property type="taxonomic scope" value="Eukaryota"/>
</dbReference>
<dbReference type="InterPro" id="IPR036034">
    <property type="entry name" value="PDZ_sf"/>
</dbReference>
<dbReference type="SUPFAM" id="SSF50044">
    <property type="entry name" value="SH3-domain"/>
    <property type="match status" value="2"/>
</dbReference>
<feature type="compositionally biased region" description="Polar residues" evidence="3">
    <location>
        <begin position="486"/>
        <end position="496"/>
    </location>
</feature>
<dbReference type="OrthoDB" id="19092at2759"/>
<name>A0A1X7VVV7_AMPQE</name>
<feature type="compositionally biased region" description="Pro residues" evidence="3">
    <location>
        <begin position="557"/>
        <end position="568"/>
    </location>
</feature>
<sequence length="890" mass="95724">MDEIVTNVSPETFVIALEGGGPWGFTLQGGAEFRSPLKIGKVTPGGKAQKSGLIGGDILLNINGVSTSTMKHHEAQRLIAASKTNLDLTCTKAVDKSPKSSITFRTFDYPPRSTTPVDNFGSKSSTLGRHARQSSLDLNTFRSRAWSDAGKKAVVGAHIAGIKVPAPPPSVKGKAPLPVVQPEKVRYVAGIKIPAPPPQLKPKPVRTPSKERIPAGTSTIVPLNDTAANDAPATTEPVTIGSSSSTPAVLESKEDPIVISDTLVKKEASAEVAERDTSSEIIDMLTAIQNDFTPTTPESQTSSSDFKDISSEKDHFETEYHSSTSGYKSGIASSSEEDILSTSAGSGSDWYRSDWYRSMFQSMKKGVEEQLPNKKHVCDRSPTPARKFKETNEDATSLRTASSSESNRRSSESNLASPKATSGQAMARTSSSGAVDAVNSLTSGVVYRRNMQNFNQSRNYWKSIERQASQERIELAAAAARRNSFHRTSSTSSTGRVASPDVPEASHEPVFNETLSEFKDSIKEEEKVDLPKSPSPAISPRVRTPEQPKTPPLITKTPPPVSPKPTNSPPLRSYSPLGRQTPPLGRSDSPLGRSTPPQTPPLRPITPPQKSPTSPLKPLTPPPVKPRSPSLKSPTSPQQAQSFGSPPADVSNFDEAMSKLHPLLKDSVDPPDGGEVEGGDNSDASQQNLFSRIDPSKLNTALGNAAILGKMEQEGVKGSALQSAALAVGQASQEEKKPVPQKKKTKTTKPPPAEKAKALYDFEAASPKEMSFKKGDVISLTEQVDSNWLKGTVNGQTGIFPVNFVKLLTQDDILLLDSQIDPVEPPPLNLLAKAKYNFTAKSSKELSFNKNDVITLVKQVDENWYEGCLGDEKGIVPVTFVQIFDVQEDN</sequence>
<dbReference type="eggNOG" id="KOG1703">
    <property type="taxonomic scope" value="Eukaryota"/>
</dbReference>
<feature type="region of interest" description="Disordered" evidence="3">
    <location>
        <begin position="292"/>
        <end position="334"/>
    </location>
</feature>
<reference evidence="7" key="1">
    <citation type="journal article" date="2010" name="Nature">
        <title>The Amphimedon queenslandica genome and the evolution of animal complexity.</title>
        <authorList>
            <person name="Srivastava M."/>
            <person name="Simakov O."/>
            <person name="Chapman J."/>
            <person name="Fahey B."/>
            <person name="Gauthier M.E."/>
            <person name="Mitros T."/>
            <person name="Richards G.S."/>
            <person name="Conaco C."/>
            <person name="Dacre M."/>
            <person name="Hellsten U."/>
            <person name="Larroux C."/>
            <person name="Putnam N.H."/>
            <person name="Stanke M."/>
            <person name="Adamska M."/>
            <person name="Darling A."/>
            <person name="Degnan S.M."/>
            <person name="Oakley T.H."/>
            <person name="Plachetzki D.C."/>
            <person name="Zhai Y."/>
            <person name="Adamski M."/>
            <person name="Calcino A."/>
            <person name="Cummins S.F."/>
            <person name="Goodstein D.M."/>
            <person name="Harris C."/>
            <person name="Jackson D.J."/>
            <person name="Leys S.P."/>
            <person name="Shu S."/>
            <person name="Woodcroft B.J."/>
            <person name="Vervoort M."/>
            <person name="Kosik K.S."/>
            <person name="Manning G."/>
            <person name="Degnan B.M."/>
            <person name="Rokhsar D.S."/>
        </authorList>
    </citation>
    <scope>NUCLEOTIDE SEQUENCE [LARGE SCALE GENOMIC DNA]</scope>
</reference>
<evidence type="ECO:0000259" key="4">
    <source>
        <dbReference type="PROSITE" id="PS50002"/>
    </source>
</evidence>
<dbReference type="CDD" id="cd11782">
    <property type="entry name" value="SH3_Sorbs_2"/>
    <property type="match status" value="1"/>
</dbReference>
<dbReference type="PRINTS" id="PR00452">
    <property type="entry name" value="SH3DOMAIN"/>
</dbReference>
<feature type="region of interest" description="Disordered" evidence="3">
    <location>
        <begin position="193"/>
        <end position="248"/>
    </location>
</feature>
<feature type="compositionally biased region" description="Polar residues" evidence="3">
    <location>
        <begin position="415"/>
        <end position="434"/>
    </location>
</feature>
<reference evidence="6" key="2">
    <citation type="submission" date="2017-05" db="UniProtKB">
        <authorList>
            <consortium name="EnsemblMetazoa"/>
        </authorList>
    </citation>
    <scope>IDENTIFICATION</scope>
</reference>
<feature type="domain" description="SH3" evidence="4">
    <location>
        <begin position="751"/>
        <end position="810"/>
    </location>
</feature>
<evidence type="ECO:0000256" key="3">
    <source>
        <dbReference type="SAM" id="MobiDB-lite"/>
    </source>
</evidence>
<feature type="domain" description="SH3" evidence="4">
    <location>
        <begin position="827"/>
        <end position="886"/>
    </location>
</feature>
<dbReference type="SUPFAM" id="SSF50156">
    <property type="entry name" value="PDZ domain-like"/>
    <property type="match status" value="1"/>
</dbReference>
<keyword evidence="7" id="KW-1185">Reference proteome</keyword>
<dbReference type="FunFam" id="2.30.30.40:FF:000072">
    <property type="entry name" value="Unconventional Myosin IB"/>
    <property type="match status" value="1"/>
</dbReference>
<feature type="region of interest" description="Disordered" evidence="3">
    <location>
        <begin position="367"/>
        <end position="434"/>
    </location>
</feature>
<protein>
    <submittedName>
        <fullName evidence="6">Uncharacterized protein</fullName>
    </submittedName>
</protein>
<dbReference type="InterPro" id="IPR001452">
    <property type="entry name" value="SH3_domain"/>
</dbReference>
<dbReference type="EnsemblMetazoa" id="XM_019993223.1">
    <property type="protein sequence ID" value="XP_019848782.1"/>
    <property type="gene ID" value="LOC100633113"/>
</dbReference>
<keyword evidence="1 2" id="KW-0728">SH3 domain</keyword>
<dbReference type="Pfam" id="PF00595">
    <property type="entry name" value="PDZ"/>
    <property type="match status" value="1"/>
</dbReference>
<accession>A0A1X7VVV7</accession>
<dbReference type="Pfam" id="PF00018">
    <property type="entry name" value="SH3_1"/>
    <property type="match status" value="2"/>
</dbReference>
<dbReference type="CDD" id="cd06753">
    <property type="entry name" value="PDZ_PDLIM-like"/>
    <property type="match status" value="1"/>
</dbReference>
<dbReference type="SMART" id="SM00228">
    <property type="entry name" value="PDZ"/>
    <property type="match status" value="1"/>
</dbReference>
<dbReference type="InterPro" id="IPR036028">
    <property type="entry name" value="SH3-like_dom_sf"/>
</dbReference>
<dbReference type="PANTHER" id="PTHR14167">
    <property type="entry name" value="SH3 DOMAIN-CONTAINING"/>
    <property type="match status" value="1"/>
</dbReference>
<dbReference type="Gene3D" id="2.30.30.40">
    <property type="entry name" value="SH3 Domains"/>
    <property type="match status" value="2"/>
</dbReference>
<evidence type="ECO:0000313" key="6">
    <source>
        <dbReference type="EnsemblMetazoa" id="Aqu2.1.44009_001"/>
    </source>
</evidence>
<dbReference type="Gene3D" id="2.30.42.10">
    <property type="match status" value="1"/>
</dbReference>
<dbReference type="PROSITE" id="PS50002">
    <property type="entry name" value="SH3"/>
    <property type="match status" value="2"/>
</dbReference>
<dbReference type="KEGG" id="aqu:100633113"/>
<evidence type="ECO:0000313" key="7">
    <source>
        <dbReference type="Proteomes" id="UP000007879"/>
    </source>
</evidence>
<dbReference type="AlphaFoldDB" id="A0A1X7VVV7"/>
<dbReference type="InParanoid" id="A0A1X7VVV7"/>
<feature type="compositionally biased region" description="Basic and acidic residues" evidence="3">
    <location>
        <begin position="367"/>
        <end position="379"/>
    </location>
</feature>
<dbReference type="PROSITE" id="PS50106">
    <property type="entry name" value="PDZ"/>
    <property type="match status" value="1"/>
</dbReference>
<feature type="region of interest" description="Disordered" evidence="3">
    <location>
        <begin position="481"/>
        <end position="697"/>
    </location>
</feature>
<organism evidence="6">
    <name type="scientific">Amphimedon queenslandica</name>
    <name type="common">Sponge</name>
    <dbReference type="NCBI Taxonomy" id="400682"/>
    <lineage>
        <taxon>Eukaryota</taxon>
        <taxon>Metazoa</taxon>
        <taxon>Porifera</taxon>
        <taxon>Demospongiae</taxon>
        <taxon>Heteroscleromorpha</taxon>
        <taxon>Haplosclerida</taxon>
        <taxon>Niphatidae</taxon>
        <taxon>Amphimedon</taxon>
    </lineage>
</organism>
<proteinExistence type="predicted"/>
<feature type="compositionally biased region" description="Low complexity" evidence="3">
    <location>
        <begin position="224"/>
        <end position="235"/>
    </location>
</feature>
<feature type="compositionally biased region" description="Polar residues" evidence="3">
    <location>
        <begin position="236"/>
        <end position="247"/>
    </location>
</feature>
<evidence type="ECO:0000256" key="1">
    <source>
        <dbReference type="ARBA" id="ARBA00022443"/>
    </source>
</evidence>
<feature type="compositionally biased region" description="Basic and acidic residues" evidence="3">
    <location>
        <begin position="305"/>
        <end position="320"/>
    </location>
</feature>
<dbReference type="STRING" id="400682.A0A1X7VVV7"/>
<feature type="compositionally biased region" description="Polar residues" evidence="3">
    <location>
        <begin position="635"/>
        <end position="644"/>
    </location>
</feature>
<feature type="compositionally biased region" description="Basic and acidic residues" evidence="3">
    <location>
        <begin position="516"/>
        <end position="530"/>
    </location>
</feature>
<dbReference type="EnsemblMetazoa" id="Aqu2.1.44009_001">
    <property type="protein sequence ID" value="Aqu2.1.44009_001"/>
    <property type="gene ID" value="Aqu2.1.44009"/>
</dbReference>
<feature type="region of interest" description="Disordered" evidence="3">
    <location>
        <begin position="729"/>
        <end position="755"/>
    </location>
</feature>
<dbReference type="PANTHER" id="PTHR14167:SF116">
    <property type="entry name" value="CAP, ISOFORM AC"/>
    <property type="match status" value="1"/>
</dbReference>
<gene>
    <name evidence="6" type="primary">100633113</name>
</gene>
<feature type="compositionally biased region" description="Pro residues" evidence="3">
    <location>
        <begin position="597"/>
        <end position="610"/>
    </location>
</feature>
<evidence type="ECO:0000256" key="2">
    <source>
        <dbReference type="PROSITE-ProRule" id="PRU00192"/>
    </source>
</evidence>
<dbReference type="FunFam" id="2.30.42.10:FF:000055">
    <property type="entry name" value="PDZ and LIM domain protein 3"/>
    <property type="match status" value="1"/>
</dbReference>
<dbReference type="PRINTS" id="PR00499">
    <property type="entry name" value="P67PHOX"/>
</dbReference>
<feature type="compositionally biased region" description="Polar residues" evidence="3">
    <location>
        <begin position="321"/>
        <end position="334"/>
    </location>
</feature>
<evidence type="ECO:0000259" key="5">
    <source>
        <dbReference type="PROSITE" id="PS50106"/>
    </source>
</evidence>
<feature type="compositionally biased region" description="Low complexity" evidence="3">
    <location>
        <begin position="293"/>
        <end position="304"/>
    </location>
</feature>
<feature type="domain" description="PDZ" evidence="5">
    <location>
        <begin position="12"/>
        <end position="94"/>
    </location>
</feature>
<dbReference type="Proteomes" id="UP000007879">
    <property type="component" value="Unassembled WGS sequence"/>
</dbReference>
<dbReference type="InterPro" id="IPR001478">
    <property type="entry name" value="PDZ"/>
</dbReference>
<dbReference type="SMART" id="SM00326">
    <property type="entry name" value="SH3"/>
    <property type="match status" value="2"/>
</dbReference>